<proteinExistence type="predicted"/>
<dbReference type="PANTHER" id="PTHR12049">
    <property type="entry name" value="PROTEIN ARGININE METHYLTRANSFERASE NDUFAF7, MITOCHONDRIAL"/>
    <property type="match status" value="1"/>
</dbReference>
<evidence type="ECO:0000256" key="1">
    <source>
        <dbReference type="ARBA" id="ARBA00022603"/>
    </source>
</evidence>
<dbReference type="InterPro" id="IPR038375">
    <property type="entry name" value="NDUFAF7_sf"/>
</dbReference>
<dbReference type="InterPro" id="IPR029063">
    <property type="entry name" value="SAM-dependent_MTases_sf"/>
</dbReference>
<dbReference type="GO" id="GO:0032259">
    <property type="term" value="P:methylation"/>
    <property type="evidence" value="ECO:0007669"/>
    <property type="project" value="UniProtKB-KW"/>
</dbReference>
<sequence length="356" mass="37600">MTDLARLLEERIRAAGPLTLADYMAECLLHPEHGYYTGGRVFGASGDFITAPEVSQMFGELVGLALAQGWMDRGQPERFVLAELGPGRGTLMADALRAAERVPGFVAAAEVVLVEASPRLREVQAETLADRSPRWLDSVEQLPEAPLFLIANEFFDALPIRQFQRDGETWRERVIGLGPEGGLAMGLADAAPPGAAPRASEGGDVVEICPSLPTVAGTIAARIKDHGGLALMIDYGAEGGRGDTFQAVQNHAYADPLAAPGQADLTAHVDFAALARAGEWAGLRASGPLKQGLWLGALGIVPRAQALARAVSDRPGGIDEVRSALERLTDPSQMGSLFKVLAFDRPDAPLPAGFAP</sequence>
<dbReference type="InterPro" id="IPR003788">
    <property type="entry name" value="NDUFAF7"/>
</dbReference>
<protein>
    <submittedName>
        <fullName evidence="3">SAM-dependent methyltransferase</fullName>
        <ecNumber evidence="3">2.1.1.-</ecNumber>
    </submittedName>
</protein>
<organism evidence="3 4">
    <name type="scientific">Tropicimonas omnivorans</name>
    <dbReference type="NCBI Taxonomy" id="3075590"/>
    <lineage>
        <taxon>Bacteria</taxon>
        <taxon>Pseudomonadati</taxon>
        <taxon>Pseudomonadota</taxon>
        <taxon>Alphaproteobacteria</taxon>
        <taxon>Rhodobacterales</taxon>
        <taxon>Roseobacteraceae</taxon>
        <taxon>Tropicimonas</taxon>
    </lineage>
</organism>
<dbReference type="Proteomes" id="UP001265259">
    <property type="component" value="Unassembled WGS sequence"/>
</dbReference>
<evidence type="ECO:0000256" key="2">
    <source>
        <dbReference type="ARBA" id="ARBA00022679"/>
    </source>
</evidence>
<comment type="caution">
    <text evidence="3">The sequence shown here is derived from an EMBL/GenBank/DDBJ whole genome shotgun (WGS) entry which is preliminary data.</text>
</comment>
<evidence type="ECO:0000313" key="4">
    <source>
        <dbReference type="Proteomes" id="UP001265259"/>
    </source>
</evidence>
<accession>A0ABU3DDG0</accession>
<dbReference type="SUPFAM" id="SSF53335">
    <property type="entry name" value="S-adenosyl-L-methionine-dependent methyltransferases"/>
    <property type="match status" value="1"/>
</dbReference>
<dbReference type="EMBL" id="JAVRHL010000001">
    <property type="protein sequence ID" value="MDT0681758.1"/>
    <property type="molecule type" value="Genomic_DNA"/>
</dbReference>
<gene>
    <name evidence="3" type="ORF">RM543_03595</name>
</gene>
<dbReference type="EC" id="2.1.1.-" evidence="3"/>
<dbReference type="GO" id="GO:0008168">
    <property type="term" value="F:methyltransferase activity"/>
    <property type="evidence" value="ECO:0007669"/>
    <property type="project" value="UniProtKB-KW"/>
</dbReference>
<dbReference type="Gene3D" id="3.40.50.12710">
    <property type="match status" value="1"/>
</dbReference>
<keyword evidence="2 3" id="KW-0808">Transferase</keyword>
<name>A0ABU3DDG0_9RHOB</name>
<dbReference type="RefSeq" id="WP_311689526.1">
    <property type="nucleotide sequence ID" value="NZ_JAVRHL010000001.1"/>
</dbReference>
<dbReference type="PANTHER" id="PTHR12049:SF7">
    <property type="entry name" value="PROTEIN ARGININE METHYLTRANSFERASE NDUFAF7, MITOCHONDRIAL"/>
    <property type="match status" value="1"/>
</dbReference>
<keyword evidence="1 3" id="KW-0489">Methyltransferase</keyword>
<keyword evidence="4" id="KW-1185">Reference proteome</keyword>
<reference evidence="3 4" key="1">
    <citation type="submission" date="2023-09" db="EMBL/GenBank/DDBJ databases">
        <authorList>
            <person name="Rey-Velasco X."/>
        </authorList>
    </citation>
    <scope>NUCLEOTIDE SEQUENCE [LARGE SCALE GENOMIC DNA]</scope>
    <source>
        <strain evidence="3 4">F158</strain>
    </source>
</reference>
<dbReference type="Pfam" id="PF02636">
    <property type="entry name" value="Methyltransf_28"/>
    <property type="match status" value="1"/>
</dbReference>
<evidence type="ECO:0000313" key="3">
    <source>
        <dbReference type="EMBL" id="MDT0681758.1"/>
    </source>
</evidence>